<dbReference type="STRING" id="1664694.A0A0N0NHF0"/>
<evidence type="ECO:0000256" key="1">
    <source>
        <dbReference type="ARBA" id="ARBA00004394"/>
    </source>
</evidence>
<evidence type="ECO:0008006" key="11">
    <source>
        <dbReference type="Google" id="ProtNLM"/>
    </source>
</evidence>
<dbReference type="GO" id="GO:0000139">
    <property type="term" value="C:Golgi membrane"/>
    <property type="evidence" value="ECO:0007669"/>
    <property type="project" value="UniProtKB-SubCell"/>
</dbReference>
<dbReference type="GeneID" id="28736076"/>
<evidence type="ECO:0000256" key="3">
    <source>
        <dbReference type="ARBA" id="ARBA00022692"/>
    </source>
</evidence>
<evidence type="ECO:0000313" key="10">
    <source>
        <dbReference type="Proteomes" id="UP000038010"/>
    </source>
</evidence>
<comment type="subcellular location">
    <subcellularLocation>
        <location evidence="8">Endomembrane system</location>
        <topology evidence="8">Single-pass type IV membrane protein</topology>
    </subcellularLocation>
    <subcellularLocation>
        <location evidence="1">Golgi apparatus membrane</location>
    </subcellularLocation>
</comment>
<keyword evidence="3" id="KW-0812">Transmembrane</keyword>
<keyword evidence="5" id="KW-1133">Transmembrane helix</keyword>
<comment type="caution">
    <text evidence="9">The sequence shown here is derived from an EMBL/GenBank/DDBJ whole genome shotgun (WGS) entry which is preliminary data.</text>
</comment>
<dbReference type="PANTHER" id="PTHR12791">
    <property type="entry name" value="GOLGI SNARE BET1-RELATED"/>
    <property type="match status" value="1"/>
</dbReference>
<evidence type="ECO:0000256" key="4">
    <source>
        <dbReference type="ARBA" id="ARBA00022927"/>
    </source>
</evidence>
<dbReference type="VEuPathDB" id="FungiDB:AB675_4083"/>
<evidence type="ECO:0000313" key="9">
    <source>
        <dbReference type="EMBL" id="KPI34488.1"/>
    </source>
</evidence>
<dbReference type="AlphaFoldDB" id="A0A0N0NHF0"/>
<evidence type="ECO:0000256" key="6">
    <source>
        <dbReference type="ARBA" id="ARBA00023034"/>
    </source>
</evidence>
<dbReference type="OrthoDB" id="3063237at2759"/>
<accession>A0A0N0NHF0</accession>
<dbReference type="GO" id="GO:0015031">
    <property type="term" value="P:protein transport"/>
    <property type="evidence" value="ECO:0007669"/>
    <property type="project" value="UniProtKB-KW"/>
</dbReference>
<reference evidence="9 10" key="1">
    <citation type="submission" date="2015-06" db="EMBL/GenBank/DDBJ databases">
        <title>Draft genome of the ant-associated black yeast Phialophora attae CBS 131958.</title>
        <authorList>
            <person name="Moreno L.F."/>
            <person name="Stielow B.J."/>
            <person name="de Hoog S."/>
            <person name="Vicente V.A."/>
            <person name="Weiss V.A."/>
            <person name="de Vries M."/>
            <person name="Cruz L.M."/>
            <person name="Souza E.M."/>
        </authorList>
    </citation>
    <scope>NUCLEOTIDE SEQUENCE [LARGE SCALE GENOMIC DNA]</scope>
    <source>
        <strain evidence="9 10">CBS 131958</strain>
    </source>
</reference>
<keyword evidence="7" id="KW-0472">Membrane</keyword>
<dbReference type="InterPro" id="IPR039899">
    <property type="entry name" value="BET1_SNARE"/>
</dbReference>
<sequence>MTDAYAREEQNQTLLASLHAKTSQLRGITDNIYAQASNQQTLDNTNEVFSNMGTSLRGSMGRMGRMARQGDRVAVLKLAGIIIGVFLVLWFVLGFLW</sequence>
<dbReference type="RefSeq" id="XP_017994451.1">
    <property type="nucleotide sequence ID" value="XM_018144196.1"/>
</dbReference>
<gene>
    <name evidence="9" type="ORF">AB675_4083</name>
</gene>
<keyword evidence="4" id="KW-0653">Protein transport</keyword>
<proteinExistence type="predicted"/>
<keyword evidence="10" id="KW-1185">Reference proteome</keyword>
<evidence type="ECO:0000256" key="7">
    <source>
        <dbReference type="ARBA" id="ARBA00023136"/>
    </source>
</evidence>
<evidence type="ECO:0000256" key="5">
    <source>
        <dbReference type="ARBA" id="ARBA00022989"/>
    </source>
</evidence>
<evidence type="ECO:0000256" key="2">
    <source>
        <dbReference type="ARBA" id="ARBA00022448"/>
    </source>
</evidence>
<keyword evidence="2" id="KW-0813">Transport</keyword>
<dbReference type="Proteomes" id="UP000038010">
    <property type="component" value="Unassembled WGS sequence"/>
</dbReference>
<protein>
    <recommendedName>
        <fullName evidence="11">Protein transport protein sft1</fullName>
    </recommendedName>
</protein>
<organism evidence="9 10">
    <name type="scientific">Cyphellophora attinorum</name>
    <dbReference type="NCBI Taxonomy" id="1664694"/>
    <lineage>
        <taxon>Eukaryota</taxon>
        <taxon>Fungi</taxon>
        <taxon>Dikarya</taxon>
        <taxon>Ascomycota</taxon>
        <taxon>Pezizomycotina</taxon>
        <taxon>Eurotiomycetes</taxon>
        <taxon>Chaetothyriomycetidae</taxon>
        <taxon>Chaetothyriales</taxon>
        <taxon>Cyphellophoraceae</taxon>
        <taxon>Cyphellophora</taxon>
    </lineage>
</organism>
<dbReference type="CDD" id="cd15853">
    <property type="entry name" value="SNARE_Bet1"/>
    <property type="match status" value="1"/>
</dbReference>
<dbReference type="EMBL" id="LFJN01000059">
    <property type="protein sequence ID" value="KPI34488.1"/>
    <property type="molecule type" value="Genomic_DNA"/>
</dbReference>
<evidence type="ECO:0000256" key="8">
    <source>
        <dbReference type="ARBA" id="ARBA00046280"/>
    </source>
</evidence>
<keyword evidence="6" id="KW-0333">Golgi apparatus</keyword>
<feature type="non-terminal residue" evidence="9">
    <location>
        <position position="97"/>
    </location>
</feature>
<name>A0A0N0NHF0_9EURO</name>